<feature type="compositionally biased region" description="Basic and acidic residues" evidence="2">
    <location>
        <begin position="1"/>
        <end position="11"/>
    </location>
</feature>
<dbReference type="Proteomes" id="UP000609726">
    <property type="component" value="Unassembled WGS sequence"/>
</dbReference>
<organism evidence="5 6">
    <name type="scientific">Massilia mucilaginosa</name>
    <dbReference type="NCBI Taxonomy" id="2609282"/>
    <lineage>
        <taxon>Bacteria</taxon>
        <taxon>Pseudomonadati</taxon>
        <taxon>Pseudomonadota</taxon>
        <taxon>Betaproteobacteria</taxon>
        <taxon>Burkholderiales</taxon>
        <taxon>Oxalobacteraceae</taxon>
        <taxon>Telluria group</taxon>
        <taxon>Massilia</taxon>
    </lineage>
</organism>
<dbReference type="Pfam" id="PF06594">
    <property type="entry name" value="HCBP_related"/>
    <property type="match status" value="6"/>
</dbReference>
<gene>
    <name evidence="5" type="ORF">F2P45_22030</name>
</gene>
<dbReference type="PANTHER" id="PTHR32305">
    <property type="match status" value="1"/>
</dbReference>
<dbReference type="Gene3D" id="2.150.10.10">
    <property type="entry name" value="Serralysin-like metalloprotease, C-terminal"/>
    <property type="match status" value="7"/>
</dbReference>
<reference evidence="5 6" key="1">
    <citation type="submission" date="2019-10" db="EMBL/GenBank/DDBJ databases">
        <title>Taxonomy of Antarctic Massilia spp.: description of Massilia rubra sp. nov., Massilia aquatica sp. nov., Massilia mucilaginosa sp. nov., Massilia frigida sp. nov. isolated from streams, lakes and regoliths.</title>
        <authorList>
            <person name="Holochova P."/>
            <person name="Sedlacek I."/>
            <person name="Kralova S."/>
            <person name="Maslanova I."/>
            <person name="Busse H.-J."/>
            <person name="Stankova E."/>
            <person name="Vrbovska V."/>
            <person name="Kovarovic V."/>
            <person name="Bartak M."/>
            <person name="Svec P."/>
            <person name="Pantucek R."/>
        </authorList>
    </citation>
    <scope>NUCLEOTIDE SEQUENCE [LARGE SCALE GENOMIC DNA]</scope>
    <source>
        <strain evidence="5 6">CCM 8733</strain>
    </source>
</reference>
<evidence type="ECO:0000256" key="2">
    <source>
        <dbReference type="SAM" id="MobiDB-lite"/>
    </source>
</evidence>
<dbReference type="PROSITE" id="PS00330">
    <property type="entry name" value="HEMOLYSIN_CALCIUM"/>
    <property type="match status" value="4"/>
</dbReference>
<dbReference type="Pfam" id="PF05593">
    <property type="entry name" value="RHS_repeat"/>
    <property type="match status" value="2"/>
</dbReference>
<feature type="domain" description="Haemolysin-type calcium binding-related" evidence="3">
    <location>
        <begin position="673"/>
        <end position="708"/>
    </location>
</feature>
<dbReference type="InterPro" id="IPR050708">
    <property type="entry name" value="T6SS_VgrG/RHS"/>
</dbReference>
<feature type="domain" description="DUF4214" evidence="4">
    <location>
        <begin position="2916"/>
        <end position="2978"/>
    </location>
</feature>
<name>A0ABX0NXZ7_9BURK</name>
<keyword evidence="6" id="KW-1185">Reference proteome</keyword>
<evidence type="ECO:0000256" key="1">
    <source>
        <dbReference type="ARBA" id="ARBA00022837"/>
    </source>
</evidence>
<dbReference type="Pfam" id="PF00353">
    <property type="entry name" value="HemolysinCabind"/>
    <property type="match status" value="9"/>
</dbReference>
<evidence type="ECO:0000259" key="3">
    <source>
        <dbReference type="Pfam" id="PF06594"/>
    </source>
</evidence>
<dbReference type="NCBIfam" id="TIGR01643">
    <property type="entry name" value="YD_repeat_2x"/>
    <property type="match status" value="4"/>
</dbReference>
<feature type="region of interest" description="Disordered" evidence="2">
    <location>
        <begin position="1"/>
        <end position="75"/>
    </location>
</feature>
<feature type="domain" description="Haemolysin-type calcium binding-related" evidence="3">
    <location>
        <begin position="141"/>
        <end position="183"/>
    </location>
</feature>
<dbReference type="PANTHER" id="PTHR32305:SF15">
    <property type="entry name" value="PROTEIN RHSA-RELATED"/>
    <property type="match status" value="1"/>
</dbReference>
<dbReference type="InterPro" id="IPR031325">
    <property type="entry name" value="RHS_repeat"/>
</dbReference>
<evidence type="ECO:0000259" key="4">
    <source>
        <dbReference type="Pfam" id="PF13946"/>
    </source>
</evidence>
<sequence>MTATKGTDKADLIGGYNEASNRVESGDGNDTVGGSILNDTLDGGLGDDSLSGSRGDDRILGGAGDDSASGDEGNDTLVGGIGNDYLAGGFGSDTYVLSKGDGVDRILADHPNSEGSISEIETIEFADATSSEVHAFRVGHDLVLKYGANDQAIVLNHFHSQASRADRHKIDRIRFSDGVTWDRSIIDNLAVTPGTDGNDTITGYDYATNRIHTGDGNDSITGGALSDELSGAAGNDVVSGAAGNDTLIGGIGNDTLEGGANSDTYLLSKGDGSDRITAEHWSENENESITFKDVAAAELRSIERVGNDLVIRYGVSDDITVLNHFHSQEDHARRHQLDQIKFSDGVTWNKDEINKRAVTRGSDGKDTITGVGYEANTILAGAGNDSVTGGALSDTVFGGSGNDSLSGSGGNDELYGMENDDVLHGDLGNDTLVGGTGNDTLRGGAGADNYVFSKGDGADSIIDGGEAGMADVVSFADVASTDVTSIKRVDDNLVLSYGSGDELTILSHYATSAANKIEEVRFSDGIIWDKNDLEQLSRITYGTVNDDPALLPAGFDNHVIALAGNDFITIKGPQNYLVEGGAGIDLSQAAEAYAAAANTLAGGRGNDRIIGGKSADTYLFSRGDGQDRILDADIASGSADRIVFGAGITLSHLKLSRSGNDLVVLVADPANPGANDQIVIESWFASLVDGKNQIERFEFMDGTATTAAQITRMGNVIGGSAGADLITLPSTGAVTAAGAGDDVVNYTGSADNVINGGAGNDVIQRQSGSAVEYNAVNTFTGGTGNDTITGGASSDTYRFNRGDGIDVIYDNDLNNATTDQIVFGSGITMADISWDRSGDDMVIRIANPGKASDQITIAGWFPKEGSSTSSRCQIEKFLFNDGSMVSKAQFVTTLPHPVLTNETPIVNFYGGAGDDTLRYLGAGGTQILGGAGNDTIEVGPLAWGSALNGGAGNDRIVTRGSKDTYVYGRGDGQDTILDYGITGDGREDRISFGGNIRAADLIVEKVGEHLRVTLRDANGNRSADQITIENWFSNPDCRIEAFAFASGGPLLMTDQITQLAMRQQGQVGLENTDAANLGQITVGGSGERISLNTINGNVVVRDIDDSLKTSGLDIGLVRTYNSYSTRANPWEFGVGRSVRTAKPGAVPVRLNGDGSESVYELVAGSLYRSVDGQGGYDTLAYDATAQTWTWTDGASGVVETYAGADGRLLTASDLQGNLTSYDYNGAKQLEAIRSANGEKMSFVYNTAGDLEYVSSSFTLDGGSRTSTRVRYAYDELHRLTRVTTDHSPDDNKIDDGDTYWTVYQYELNSNRITSIAQKDGSKLSLTYQRDPASGRYAVASTTDGLNRTMRFARDASGNTTEDPFGHKVRYTYNNLAQVESVTDLATNQTTRLFYDAKGNVSRTVDARGVATEFRYDANGNQTMRIVDGVVITERTFGTVPGQLLRETTFASGNQGADGALTTRMVYDAKGRLRFQLSPEGRVTEYRYNAAADNKAKDEPASRLVFSGSLYDLAGLEPASIPALATMEAWAGGALKSGAVLTDYRYDARGLLAMTIAYNTLDVFGTGIGPGAVERYTYDQTGLLLQTIDANGRALSRSYDGLGHLLHTSDSKTGKQTLTTYDDGGHRTVSTNYLSTTTAIYDRGGQLVQSETTGPGVAGLTSYTYDGNGRLRMVQSPTGQRNFIQYDAAGRKLAEIDADGSVSEYFYTAGDQVARIKRYANRIDPATLVDSNGQVRQLTLQRAPATGDATPPVADPAKDRSSWLFYDNRARLVDTVDAFGYVTHNAYDGASRLIAVVARSTPVDLSQLGGTSVAQIASPDDRATRLFYDADGNKTGQLDAEGYLSEMRYSAGGQLRETLVYKDPSPAAARAAGSLADLRPAGQRLAAGSVYLYNARGLQVAAIDGEGYLTETRYDGNGNVAATVRYATAVKPGPGATLDSLRPAPSGDDRLWTYTYTPKNQVEVANGPGGTVMRYQYDRLGNVISTTSAIGNAAGHTAQSRYDGAGRLVAELATDQVAKLSGKETAAELDAFWRANATTHAYDAAGNRISSTDALGGRTLFYYDADGRLSHTVNAAGEVRAQRFNGFNQVQESFQLALAIDPFKLASLSGGQNIAAFARLVEGLRSAADSVQRFDYDGRGQVIHQTDALGNHTVTAYDGFGAVSEQRALAKSGESAIDAGRDSVVRTVYDKNGRVAAQINGVGGLSAISYDANGNVSARINYANPVDAGLSAAQIRDGIASGRFADPAGADQQQRFVYDGRGLLSATLTAFKGSGADQQWSLSTRTYDSAGRLIASMSYATPIASGASVENVAASDTDMESRFAYDAAGRLAVTASAQQRSGGVPAWSLSSREYDVNGNVMVSRTLATQLKASNPSAQALLDAVQPASQTRADAVVRYVYDEANRVLATATAQGPAADGVVQWSVSRNTYDKIGRLEKRTDLATFLRTESVPGTAIASWLDSAQPDAAADRNSTFGYDALHRLVSTTNADGTVSELLYDTKGNVVRKQTTAIVNQLRVVHTSSTVYDLNNRPVFNVDVMGGVTENRYDTLGNVIATVSYATPLGATLAPGATVEQVRKLVTPKVDPANTAPPAPVLDRSAQFVYDAAGRLRFAIDAGGYVTESRYDAMGRVKATLAYKTPLALPTSSVERELAAQMAAQEGDARINSATYNAKGNVVSRTDGLKQTEYFGYDALGRKTEHKNKLGRVTDYEYNAVGQLTVERTPAVNVVDNNQVASSVRLETRIAYDAFGQVAARTEAANVPAYARTTSYEYDLAGRQVKTHLPIVAVYDAASDARPSVSNLNRVETTPGTAPTITVSYDAMGNAVKNVDVLGNVTRKVYDKLGRVRYDIDALGYITGREFDAFGNVTKLTRFAEPASAREHTLAQLSAALLGRAAQPAELVEWTAALGTGSKATLAQAMLNRPEVQGLFSPSATNRDFIVTLFVVTLGRQPDDEGLKFYLKMMEGQGVTRGDVVASFIDGIRTQPDLARFEDKVNAGLYPNGTRPDADFSIAGVEKQLALRDHAADRSIVTVYDAVGHATQVVESASFVYDVLGAGSAAQLGSGVMSKVTLTAYNRFGEAIRQRVYGGDGTTQRTVGSDTRLYYDLRGNNTATFTTANTAASLAASRAGVTGVAGDVGGYLTEMQYDDGGRLVGKREYAELASEKAGWGDHLYAALGTSVNDRVVAYEFDDNGQKAAETRLGVIVDGGSPLLADGARAGKRSDQVCL</sequence>
<feature type="domain" description="Haemolysin-type calcium binding-related" evidence="3">
    <location>
        <begin position="493"/>
        <end position="532"/>
    </location>
</feature>
<evidence type="ECO:0000313" key="5">
    <source>
        <dbReference type="EMBL" id="NHZ91664.1"/>
    </source>
</evidence>
<protein>
    <submittedName>
        <fullName evidence="5">DUF4214 domain-containing protein</fullName>
    </submittedName>
</protein>
<dbReference type="InterPro" id="IPR010566">
    <property type="entry name" value="Haemolys_ca-bd"/>
</dbReference>
<dbReference type="InterPro" id="IPR025282">
    <property type="entry name" value="DUF4214"/>
</dbReference>
<feature type="domain" description="Haemolysin-type calcium binding-related" evidence="3">
    <location>
        <begin position="1022"/>
        <end position="1047"/>
    </location>
</feature>
<comment type="caution">
    <text evidence="5">The sequence shown here is derived from an EMBL/GenBank/DDBJ whole genome shotgun (WGS) entry which is preliminary data.</text>
</comment>
<dbReference type="InterPro" id="IPR011049">
    <property type="entry name" value="Serralysin-like_metalloprot_C"/>
</dbReference>
<accession>A0ABX0NXZ7</accession>
<dbReference type="InterPro" id="IPR018511">
    <property type="entry name" value="Hemolysin-typ_Ca-bd_CS"/>
</dbReference>
<proteinExistence type="predicted"/>
<evidence type="ECO:0000313" key="6">
    <source>
        <dbReference type="Proteomes" id="UP000609726"/>
    </source>
</evidence>
<dbReference type="RefSeq" id="WP_166879992.1">
    <property type="nucleotide sequence ID" value="NZ_WHJH01000032.1"/>
</dbReference>
<dbReference type="Gene3D" id="2.180.10.10">
    <property type="entry name" value="RHS repeat-associated core"/>
    <property type="match status" value="9"/>
</dbReference>
<dbReference type="InterPro" id="IPR001343">
    <property type="entry name" value="Hemolysn_Ca-bd"/>
</dbReference>
<feature type="domain" description="Haemolysin-type calcium binding-related" evidence="3">
    <location>
        <begin position="308"/>
        <end position="351"/>
    </location>
</feature>
<dbReference type="SUPFAM" id="SSF51120">
    <property type="entry name" value="beta-Roll"/>
    <property type="match status" value="6"/>
</dbReference>
<dbReference type="EMBL" id="WHJH01000032">
    <property type="protein sequence ID" value="NHZ91664.1"/>
    <property type="molecule type" value="Genomic_DNA"/>
</dbReference>
<dbReference type="PRINTS" id="PR00313">
    <property type="entry name" value="CABNDNGRPT"/>
</dbReference>
<dbReference type="InterPro" id="IPR006530">
    <property type="entry name" value="YD"/>
</dbReference>
<keyword evidence="1" id="KW-0106">Calcium</keyword>
<dbReference type="Pfam" id="PF13946">
    <property type="entry name" value="DUF4214"/>
    <property type="match status" value="1"/>
</dbReference>
<feature type="domain" description="Haemolysin-type calcium binding-related" evidence="3">
    <location>
        <begin position="840"/>
        <end position="888"/>
    </location>
</feature>